<evidence type="ECO:0000313" key="5">
    <source>
        <dbReference type="Proteomes" id="UP001497516"/>
    </source>
</evidence>
<dbReference type="InterPro" id="IPR025558">
    <property type="entry name" value="DUF4283"/>
</dbReference>
<dbReference type="InterPro" id="IPR001878">
    <property type="entry name" value="Znf_CCHC"/>
</dbReference>
<keyword evidence="1" id="KW-0479">Metal-binding</keyword>
<keyword evidence="1" id="KW-0863">Zinc-finger</keyword>
<dbReference type="PANTHER" id="PTHR31286:SF178">
    <property type="entry name" value="DUF4283 DOMAIN-CONTAINING PROTEIN"/>
    <property type="match status" value="1"/>
</dbReference>
<keyword evidence="5" id="KW-1185">Reference proteome</keyword>
<evidence type="ECO:0000256" key="1">
    <source>
        <dbReference type="PROSITE-ProRule" id="PRU00047"/>
    </source>
</evidence>
<dbReference type="SUPFAM" id="SSF57756">
    <property type="entry name" value="Retrovirus zinc finger-like domains"/>
    <property type="match status" value="1"/>
</dbReference>
<accession>A0AAV2CY49</accession>
<proteinExistence type="predicted"/>
<feature type="compositionally biased region" description="Polar residues" evidence="2">
    <location>
        <begin position="309"/>
        <end position="318"/>
    </location>
</feature>
<feature type="domain" description="CCHC-type" evidence="3">
    <location>
        <begin position="248"/>
        <end position="263"/>
    </location>
</feature>
<dbReference type="GO" id="GO:0003676">
    <property type="term" value="F:nucleic acid binding"/>
    <property type="evidence" value="ECO:0007669"/>
    <property type="project" value="InterPro"/>
</dbReference>
<keyword evidence="1" id="KW-0862">Zinc</keyword>
<reference evidence="4 5" key="1">
    <citation type="submission" date="2024-04" db="EMBL/GenBank/DDBJ databases">
        <authorList>
            <person name="Fracassetti M."/>
        </authorList>
    </citation>
    <scope>NUCLEOTIDE SEQUENCE [LARGE SCALE GENOMIC DNA]</scope>
</reference>
<sequence length="350" mass="38241">MMPETATPSYFRRFWPFRPSIAINRIPVAFDCSFVLRGCDQSPVSLRTCSRLPLCRFAPMAAVQFDDADVAVGALRLDQTLIGRLYGPLPPLPTLRSIIGRVWKCDVSVAMVEWDLLQFVFSDSATADRIVRTPSWIFEKFIIHVRRWATPTAELAAGLARVPLVAQFWGIPYACCTEELDSLLGASLGGTGQASIHRSSSSGGLYIRAKVAIDLLSPLPYEVSASHVDPSKGSFLAQVKFESIPQFCFLCGIIGHVSRLCPQKDDLARAPPRYGKHLIAKEFGPRVHAMTLARRRKRFVWTLAGNTSAGCSEGSSGADSGHLAALPSGRNSAQQQMAAHLQLLQIADAD</sequence>
<organism evidence="4 5">
    <name type="scientific">Linum trigynum</name>
    <dbReference type="NCBI Taxonomy" id="586398"/>
    <lineage>
        <taxon>Eukaryota</taxon>
        <taxon>Viridiplantae</taxon>
        <taxon>Streptophyta</taxon>
        <taxon>Embryophyta</taxon>
        <taxon>Tracheophyta</taxon>
        <taxon>Spermatophyta</taxon>
        <taxon>Magnoliopsida</taxon>
        <taxon>eudicotyledons</taxon>
        <taxon>Gunneridae</taxon>
        <taxon>Pentapetalae</taxon>
        <taxon>rosids</taxon>
        <taxon>fabids</taxon>
        <taxon>Malpighiales</taxon>
        <taxon>Linaceae</taxon>
        <taxon>Linum</taxon>
    </lineage>
</organism>
<dbReference type="PROSITE" id="PS50158">
    <property type="entry name" value="ZF_CCHC"/>
    <property type="match status" value="1"/>
</dbReference>
<dbReference type="Pfam" id="PF14111">
    <property type="entry name" value="DUF4283"/>
    <property type="match status" value="1"/>
</dbReference>
<evidence type="ECO:0000259" key="3">
    <source>
        <dbReference type="PROSITE" id="PS50158"/>
    </source>
</evidence>
<feature type="region of interest" description="Disordered" evidence="2">
    <location>
        <begin position="309"/>
        <end position="329"/>
    </location>
</feature>
<evidence type="ECO:0000313" key="4">
    <source>
        <dbReference type="EMBL" id="CAL1361462.1"/>
    </source>
</evidence>
<dbReference type="EMBL" id="OZ034814">
    <property type="protein sequence ID" value="CAL1361462.1"/>
    <property type="molecule type" value="Genomic_DNA"/>
</dbReference>
<name>A0AAV2CY49_9ROSI</name>
<dbReference type="Proteomes" id="UP001497516">
    <property type="component" value="Chromosome 10"/>
</dbReference>
<evidence type="ECO:0000256" key="2">
    <source>
        <dbReference type="SAM" id="MobiDB-lite"/>
    </source>
</evidence>
<protein>
    <recommendedName>
        <fullName evidence="3">CCHC-type domain-containing protein</fullName>
    </recommendedName>
</protein>
<dbReference type="PANTHER" id="PTHR31286">
    <property type="entry name" value="GLYCINE-RICH CELL WALL STRUCTURAL PROTEIN 1.8-LIKE"/>
    <property type="match status" value="1"/>
</dbReference>
<gene>
    <name evidence="4" type="ORF">LTRI10_LOCUS8837</name>
</gene>
<dbReference type="InterPro" id="IPR036875">
    <property type="entry name" value="Znf_CCHC_sf"/>
</dbReference>
<dbReference type="GO" id="GO:0008270">
    <property type="term" value="F:zinc ion binding"/>
    <property type="evidence" value="ECO:0007669"/>
    <property type="project" value="UniProtKB-KW"/>
</dbReference>
<dbReference type="AlphaFoldDB" id="A0AAV2CY49"/>
<dbReference type="InterPro" id="IPR040256">
    <property type="entry name" value="At4g02000-like"/>
</dbReference>